<evidence type="ECO:0000256" key="2">
    <source>
        <dbReference type="ARBA" id="ARBA00005862"/>
    </source>
</evidence>
<dbReference type="GO" id="GO:0006139">
    <property type="term" value="P:nucleobase-containing compound metabolic process"/>
    <property type="evidence" value="ECO:0007669"/>
    <property type="project" value="UniProtKB-ARBA"/>
</dbReference>
<organism evidence="10 11">
    <name type="scientific">Aspergillus avenaceus</name>
    <dbReference type="NCBI Taxonomy" id="36643"/>
    <lineage>
        <taxon>Eukaryota</taxon>
        <taxon>Fungi</taxon>
        <taxon>Dikarya</taxon>
        <taxon>Ascomycota</taxon>
        <taxon>Pezizomycotina</taxon>
        <taxon>Eurotiomycetes</taxon>
        <taxon>Eurotiomycetidae</taxon>
        <taxon>Eurotiales</taxon>
        <taxon>Aspergillaceae</taxon>
        <taxon>Aspergillus</taxon>
        <taxon>Aspergillus subgen. Circumdati</taxon>
    </lineage>
</organism>
<dbReference type="EMBL" id="ML742045">
    <property type="protein sequence ID" value="KAE8152981.1"/>
    <property type="molecule type" value="Genomic_DNA"/>
</dbReference>
<feature type="binding site" evidence="6">
    <location>
        <position position="329"/>
    </location>
    <ligand>
        <name>FAD</name>
        <dbReference type="ChEBI" id="CHEBI:57692"/>
    </ligand>
</feature>
<dbReference type="InterPro" id="IPR006050">
    <property type="entry name" value="DNA_photolyase_N"/>
</dbReference>
<feature type="binding site" evidence="6">
    <location>
        <begin position="481"/>
        <end position="483"/>
    </location>
    <ligand>
        <name>FAD</name>
        <dbReference type="ChEBI" id="CHEBI:57692"/>
    </ligand>
</feature>
<protein>
    <submittedName>
        <fullName evidence="10">Deoxyribodipyrimidine photo-lyase</fullName>
    </submittedName>
</protein>
<dbReference type="PROSITE" id="PS00691">
    <property type="entry name" value="DNA_PHOTOLYASES_1_2"/>
    <property type="match status" value="1"/>
</dbReference>
<dbReference type="InterPro" id="IPR005101">
    <property type="entry name" value="Cryptochr/Photolyase_FAD-bd"/>
</dbReference>
<dbReference type="InterPro" id="IPR036134">
    <property type="entry name" value="Crypto/Photolyase_FAD-like_sf"/>
</dbReference>
<reference evidence="10 11" key="1">
    <citation type="submission" date="2019-04" db="EMBL/GenBank/DDBJ databases">
        <title>Friends and foes A comparative genomics study of 23 Aspergillus species from section Flavi.</title>
        <authorList>
            <consortium name="DOE Joint Genome Institute"/>
            <person name="Kjaerbolling I."/>
            <person name="Vesth T."/>
            <person name="Frisvad J.C."/>
            <person name="Nybo J.L."/>
            <person name="Theobald S."/>
            <person name="Kildgaard S."/>
            <person name="Isbrandt T."/>
            <person name="Kuo A."/>
            <person name="Sato A."/>
            <person name="Lyhne E.K."/>
            <person name="Kogle M.E."/>
            <person name="Wiebenga A."/>
            <person name="Kun R.S."/>
            <person name="Lubbers R.J."/>
            <person name="Makela M.R."/>
            <person name="Barry K."/>
            <person name="Chovatia M."/>
            <person name="Clum A."/>
            <person name="Daum C."/>
            <person name="Haridas S."/>
            <person name="He G."/>
            <person name="LaButti K."/>
            <person name="Lipzen A."/>
            <person name="Mondo S."/>
            <person name="Riley R."/>
            <person name="Salamov A."/>
            <person name="Simmons B.A."/>
            <person name="Magnuson J.K."/>
            <person name="Henrissat B."/>
            <person name="Mortensen U.H."/>
            <person name="Larsen T.O."/>
            <person name="Devries R.P."/>
            <person name="Grigoriev I.V."/>
            <person name="Machida M."/>
            <person name="Baker S.E."/>
            <person name="Andersen M.R."/>
        </authorList>
    </citation>
    <scope>NUCLEOTIDE SEQUENCE [LARGE SCALE GENOMIC DNA]</scope>
    <source>
        <strain evidence="10 11">IBT 18842</strain>
    </source>
</reference>
<dbReference type="InterPro" id="IPR002081">
    <property type="entry name" value="Cryptochrome/DNA_photolyase_1"/>
</dbReference>
<dbReference type="PANTHER" id="PTHR11455">
    <property type="entry name" value="CRYPTOCHROME"/>
    <property type="match status" value="1"/>
</dbReference>
<dbReference type="GO" id="GO:0006950">
    <property type="term" value="P:response to stress"/>
    <property type="evidence" value="ECO:0007669"/>
    <property type="project" value="UniProtKB-ARBA"/>
</dbReference>
<comment type="cofactor">
    <cofactor evidence="6">
        <name>FAD</name>
        <dbReference type="ChEBI" id="CHEBI:57692"/>
    </cofactor>
    <text evidence="6">Binds 1 FAD per subunit.</text>
</comment>
<dbReference type="FunFam" id="1.10.579.10:FF:000003">
    <property type="entry name" value="Deoxyribodipyrimidine photo-lyase"/>
    <property type="match status" value="1"/>
</dbReference>
<evidence type="ECO:0000256" key="5">
    <source>
        <dbReference type="ARBA" id="ARBA00022991"/>
    </source>
</evidence>
<name>A0A5N6U401_ASPAV</name>
<dbReference type="Pfam" id="PF00875">
    <property type="entry name" value="DNA_photolyase"/>
    <property type="match status" value="1"/>
</dbReference>
<dbReference type="AlphaFoldDB" id="A0A5N6U401"/>
<feature type="binding site" evidence="6">
    <location>
        <begin position="341"/>
        <end position="345"/>
    </location>
    <ligand>
        <name>FAD</name>
        <dbReference type="ChEBI" id="CHEBI:57692"/>
    </ligand>
</feature>
<dbReference type="InterPro" id="IPR018394">
    <property type="entry name" value="DNA_photolyase_1_CS_C"/>
</dbReference>
<feature type="binding site" evidence="6">
    <location>
        <begin position="383"/>
        <end position="390"/>
    </location>
    <ligand>
        <name>FAD</name>
        <dbReference type="ChEBI" id="CHEBI:57692"/>
    </ligand>
</feature>
<keyword evidence="5" id="KW-0157">Chromophore</keyword>
<feature type="binding site" evidence="6">
    <location>
        <position position="380"/>
    </location>
    <ligand>
        <name>FAD</name>
        <dbReference type="ChEBI" id="CHEBI:57692"/>
    </ligand>
</feature>
<evidence type="ECO:0000259" key="9">
    <source>
        <dbReference type="PROSITE" id="PS51645"/>
    </source>
</evidence>
<dbReference type="Gene3D" id="1.10.579.10">
    <property type="entry name" value="DNA Cyclobutane Dipyrimidine Photolyase, subunit A, domain 3"/>
    <property type="match status" value="1"/>
</dbReference>
<dbReference type="PANTHER" id="PTHR11455:SF18">
    <property type="entry name" value="SI:CH1073-390K14.1"/>
    <property type="match status" value="1"/>
</dbReference>
<evidence type="ECO:0000256" key="6">
    <source>
        <dbReference type="PIRSR" id="PIRSR602081-1"/>
    </source>
</evidence>
<accession>A0A5N6U401</accession>
<dbReference type="PRINTS" id="PR00147">
    <property type="entry name" value="DNAPHOTLYASE"/>
</dbReference>
<dbReference type="OrthoDB" id="435881at2759"/>
<dbReference type="PROSITE" id="PS00394">
    <property type="entry name" value="DNA_PHOTOLYASES_1_1"/>
    <property type="match status" value="1"/>
</dbReference>
<gene>
    <name evidence="10" type="ORF">BDV25DRAFT_127602</name>
</gene>
<dbReference type="Pfam" id="PF03441">
    <property type="entry name" value="FAD_binding_7"/>
    <property type="match status" value="1"/>
</dbReference>
<dbReference type="InterPro" id="IPR036155">
    <property type="entry name" value="Crypto/Photolyase_N_sf"/>
</dbReference>
<keyword evidence="10" id="KW-0456">Lyase</keyword>
<feature type="compositionally biased region" description="Basic and acidic residues" evidence="8">
    <location>
        <begin position="14"/>
        <end position="25"/>
    </location>
</feature>
<dbReference type="Proteomes" id="UP000325780">
    <property type="component" value="Unassembled WGS sequence"/>
</dbReference>
<evidence type="ECO:0000256" key="7">
    <source>
        <dbReference type="PIRSR" id="PIRSR602081-2"/>
    </source>
</evidence>
<feature type="domain" description="Photolyase/cryptochrome alpha/beta" evidence="9">
    <location>
        <begin position="89"/>
        <end position="226"/>
    </location>
</feature>
<dbReference type="PROSITE" id="PS51645">
    <property type="entry name" value="PHR_CRY_ALPHA_BETA"/>
    <property type="match status" value="1"/>
</dbReference>
<dbReference type="GO" id="GO:0003904">
    <property type="term" value="F:deoxyribodipyrimidine photo-lyase activity"/>
    <property type="evidence" value="ECO:0007669"/>
    <property type="project" value="TreeGrafter"/>
</dbReference>
<keyword evidence="11" id="KW-1185">Reference proteome</keyword>
<evidence type="ECO:0000256" key="1">
    <source>
        <dbReference type="ARBA" id="ARBA00001932"/>
    </source>
</evidence>
<feature type="site" description="Electron transfer via tryptophanyl radical" evidence="7">
    <location>
        <position position="491"/>
    </location>
</feature>
<evidence type="ECO:0000256" key="4">
    <source>
        <dbReference type="ARBA" id="ARBA00022827"/>
    </source>
</evidence>
<evidence type="ECO:0000313" key="11">
    <source>
        <dbReference type="Proteomes" id="UP000325780"/>
    </source>
</evidence>
<feature type="compositionally biased region" description="Basic and acidic residues" evidence="8">
    <location>
        <begin position="560"/>
        <end position="575"/>
    </location>
</feature>
<sequence length="581" mass="66738">MVQKRKPSSSHNGTDAHDAKREKPDLSSPHPNAKQAEDSGIVLRQFYPPEMSNARCEAYNNGTLERPIESFERAYAETLETRKSIKPNAAVVHWFKSDLRLHDNRALRAAYEVAHDHSIPLITLYILSPQDLTAHLSSPARMDLTLRTLAQLQKDLGELDIPLYMETQENRKDIPGRVVELCQTWGAHNLFANVEYEVDELRREAKLVRLCADSGIKFEALHDSCVVTPGLLTSQQGKQYAVYSPWFRSWTAFLQENPEYIEPSEEPGSNPGNARKTFQDLFDSQVPAAPENKRLSDERRKHFRELYPEGEHAALSRLEAFLEEKAKAYDDERNSLAGQTTSVLSPYFASGSLSARTAVSQAKRANRNQLDRNEIGYVSWISEVAWRDFYKHVLVHWPFICMNKCFKPEFTNLEWEYDEDHFRAWSEGKTGYPIVDAAMRQINSEAWMHNRARMVVSSFLSKDLLIDWRRGEKYFMENLIDGDFASNHGGWGFGSSTGVDPQPYFRIFSPLRQSERFDPEGEYIRRWVPELRDVEGSAIHEPYGRGADKIASKNGYPRPIVDHKESRERALDRYKRASGAK</sequence>
<feature type="region of interest" description="Disordered" evidence="8">
    <location>
        <begin position="1"/>
        <end position="39"/>
    </location>
</feature>
<evidence type="ECO:0000256" key="8">
    <source>
        <dbReference type="SAM" id="MobiDB-lite"/>
    </source>
</evidence>
<dbReference type="Gene3D" id="1.25.40.80">
    <property type="match status" value="1"/>
</dbReference>
<feature type="site" description="Electron transfer via tryptophanyl radical" evidence="7">
    <location>
        <position position="415"/>
    </location>
</feature>
<dbReference type="InterPro" id="IPR014729">
    <property type="entry name" value="Rossmann-like_a/b/a_fold"/>
</dbReference>
<dbReference type="GO" id="GO:0005634">
    <property type="term" value="C:nucleus"/>
    <property type="evidence" value="ECO:0007669"/>
    <property type="project" value="TreeGrafter"/>
</dbReference>
<evidence type="ECO:0000256" key="3">
    <source>
        <dbReference type="ARBA" id="ARBA00022630"/>
    </source>
</evidence>
<evidence type="ECO:0000313" key="10">
    <source>
        <dbReference type="EMBL" id="KAE8152981.1"/>
    </source>
</evidence>
<feature type="region of interest" description="Disordered" evidence="8">
    <location>
        <begin position="543"/>
        <end position="581"/>
    </location>
</feature>
<dbReference type="GO" id="GO:0003677">
    <property type="term" value="F:DNA binding"/>
    <property type="evidence" value="ECO:0007669"/>
    <property type="project" value="TreeGrafter"/>
</dbReference>
<dbReference type="GO" id="GO:0043153">
    <property type="term" value="P:entrainment of circadian clock by photoperiod"/>
    <property type="evidence" value="ECO:0007669"/>
    <property type="project" value="TreeGrafter"/>
</dbReference>
<dbReference type="GO" id="GO:0005737">
    <property type="term" value="C:cytoplasm"/>
    <property type="evidence" value="ECO:0007669"/>
    <property type="project" value="TreeGrafter"/>
</dbReference>
<keyword evidence="4 6" id="KW-0274">FAD</keyword>
<dbReference type="SUPFAM" id="SSF52425">
    <property type="entry name" value="Cryptochrome/photolyase, N-terminal domain"/>
    <property type="match status" value="1"/>
</dbReference>
<proteinExistence type="inferred from homology"/>
<dbReference type="SUPFAM" id="SSF48173">
    <property type="entry name" value="Cryptochrome/photolyase FAD-binding domain"/>
    <property type="match status" value="1"/>
</dbReference>
<feature type="site" description="Electron transfer via tryptophanyl radical" evidence="7">
    <location>
        <position position="468"/>
    </location>
</feature>
<dbReference type="GO" id="GO:0071949">
    <property type="term" value="F:FAD binding"/>
    <property type="evidence" value="ECO:0007669"/>
    <property type="project" value="TreeGrafter"/>
</dbReference>
<keyword evidence="3 6" id="KW-0285">Flavoprotein</keyword>
<dbReference type="GO" id="GO:0032922">
    <property type="term" value="P:circadian regulation of gene expression"/>
    <property type="evidence" value="ECO:0007669"/>
    <property type="project" value="TreeGrafter"/>
</dbReference>
<comment type="similarity">
    <text evidence="2">Belongs to the DNA photolyase class-1 family.</text>
</comment>
<dbReference type="Gene3D" id="3.40.50.620">
    <property type="entry name" value="HUPs"/>
    <property type="match status" value="1"/>
</dbReference>
<comment type="cofactor">
    <cofactor evidence="1">
        <name>(6R)-5,10-methylene-5,6,7,8-tetrahydrofolate</name>
        <dbReference type="ChEBI" id="CHEBI:15636"/>
    </cofactor>
</comment>